<evidence type="ECO:0000256" key="7">
    <source>
        <dbReference type="HAMAP-Rule" id="MF_01310"/>
    </source>
</evidence>
<evidence type="ECO:0000256" key="4">
    <source>
        <dbReference type="ARBA" id="ARBA00022980"/>
    </source>
</evidence>
<protein>
    <recommendedName>
        <fullName evidence="6 7">Small ribosomal subunit protein uS11</fullName>
    </recommendedName>
</protein>
<dbReference type="InterPro" id="IPR018102">
    <property type="entry name" value="Ribosomal_uS11_CS"/>
</dbReference>
<dbReference type="PANTHER" id="PTHR11759">
    <property type="entry name" value="40S RIBOSOMAL PROTEIN S14/30S RIBOSOMAL PROTEIN S11"/>
    <property type="match status" value="1"/>
</dbReference>
<dbReference type="NCBIfam" id="NF003698">
    <property type="entry name" value="PRK05309.1"/>
    <property type="match status" value="1"/>
</dbReference>
<evidence type="ECO:0000256" key="3">
    <source>
        <dbReference type="ARBA" id="ARBA00022884"/>
    </source>
</evidence>
<dbReference type="GO" id="GO:0006412">
    <property type="term" value="P:translation"/>
    <property type="evidence" value="ECO:0007669"/>
    <property type="project" value="UniProtKB-UniRule"/>
</dbReference>
<evidence type="ECO:0000313" key="10">
    <source>
        <dbReference type="Proteomes" id="UP000033908"/>
    </source>
</evidence>
<evidence type="ECO:0000256" key="6">
    <source>
        <dbReference type="ARBA" id="ARBA00035160"/>
    </source>
</evidence>
<organism evidence="9 10">
    <name type="scientific">Candidatus Gottesmanbacteria bacterium GW2011_GWA2_41_12</name>
    <dbReference type="NCBI Taxonomy" id="1618440"/>
    <lineage>
        <taxon>Bacteria</taxon>
        <taxon>Candidatus Gottesmaniibacteriota</taxon>
    </lineage>
</organism>
<evidence type="ECO:0000256" key="8">
    <source>
        <dbReference type="RuleBase" id="RU003629"/>
    </source>
</evidence>
<dbReference type="FunFam" id="3.30.420.80:FF:000010">
    <property type="entry name" value="30S ribosomal protein S11"/>
    <property type="match status" value="1"/>
</dbReference>
<dbReference type="EMBL" id="LCAJ01000002">
    <property type="protein sequence ID" value="KKR88497.1"/>
    <property type="molecule type" value="Genomic_DNA"/>
</dbReference>
<gene>
    <name evidence="7" type="primary">rpsK</name>
    <name evidence="9" type="ORF">UU37_C0002G0012</name>
</gene>
<comment type="similarity">
    <text evidence="1 7 8">Belongs to the universal ribosomal protein uS11 family.</text>
</comment>
<accession>A0A0G0XLC2</accession>
<dbReference type="InterPro" id="IPR001971">
    <property type="entry name" value="Ribosomal_uS11"/>
</dbReference>
<dbReference type="NCBIfam" id="TIGR03632">
    <property type="entry name" value="uS11_bact"/>
    <property type="match status" value="1"/>
</dbReference>
<dbReference type="InterPro" id="IPR019981">
    <property type="entry name" value="Ribosomal_uS11_bac-type"/>
</dbReference>
<dbReference type="AlphaFoldDB" id="A0A0G0XLC2"/>
<evidence type="ECO:0000313" key="9">
    <source>
        <dbReference type="EMBL" id="KKR88497.1"/>
    </source>
</evidence>
<dbReference type="GO" id="GO:1990904">
    <property type="term" value="C:ribonucleoprotein complex"/>
    <property type="evidence" value="ECO:0007669"/>
    <property type="project" value="UniProtKB-KW"/>
</dbReference>
<dbReference type="PATRIC" id="fig|1618440.3.peg.61"/>
<evidence type="ECO:0000256" key="5">
    <source>
        <dbReference type="ARBA" id="ARBA00023274"/>
    </source>
</evidence>
<dbReference type="GO" id="GO:0003735">
    <property type="term" value="F:structural constituent of ribosome"/>
    <property type="evidence" value="ECO:0007669"/>
    <property type="project" value="InterPro"/>
</dbReference>
<dbReference type="PROSITE" id="PS00054">
    <property type="entry name" value="RIBOSOMAL_S11"/>
    <property type="match status" value="1"/>
</dbReference>
<keyword evidence="4 7" id="KW-0689">Ribosomal protein</keyword>
<reference evidence="9 10" key="1">
    <citation type="journal article" date="2015" name="Nature">
        <title>rRNA introns, odd ribosomes, and small enigmatic genomes across a large radiation of phyla.</title>
        <authorList>
            <person name="Brown C.T."/>
            <person name="Hug L.A."/>
            <person name="Thomas B.C."/>
            <person name="Sharon I."/>
            <person name="Castelle C.J."/>
            <person name="Singh A."/>
            <person name="Wilkins M.J."/>
            <person name="Williams K.H."/>
            <person name="Banfield J.F."/>
        </authorList>
    </citation>
    <scope>NUCLEOTIDE SEQUENCE [LARGE SCALE GENOMIC DNA]</scope>
</reference>
<dbReference type="Gene3D" id="3.30.420.80">
    <property type="entry name" value="Ribosomal protein S11"/>
    <property type="match status" value="1"/>
</dbReference>
<dbReference type="Pfam" id="PF00411">
    <property type="entry name" value="Ribosomal_S11"/>
    <property type="match status" value="1"/>
</dbReference>
<dbReference type="HAMAP" id="MF_01310">
    <property type="entry name" value="Ribosomal_uS11"/>
    <property type="match status" value="1"/>
</dbReference>
<name>A0A0G0XLC2_9BACT</name>
<evidence type="ECO:0000256" key="1">
    <source>
        <dbReference type="ARBA" id="ARBA00006194"/>
    </source>
</evidence>
<dbReference type="GO" id="GO:0005840">
    <property type="term" value="C:ribosome"/>
    <property type="evidence" value="ECO:0007669"/>
    <property type="project" value="UniProtKB-KW"/>
</dbReference>
<dbReference type="Proteomes" id="UP000033908">
    <property type="component" value="Unassembled WGS sequence"/>
</dbReference>
<dbReference type="GO" id="GO:0019843">
    <property type="term" value="F:rRNA binding"/>
    <property type="evidence" value="ECO:0007669"/>
    <property type="project" value="UniProtKB-UniRule"/>
</dbReference>
<keyword evidence="2 7" id="KW-0699">rRNA-binding</keyword>
<comment type="caution">
    <text evidence="9">The sequence shown here is derived from an EMBL/GenBank/DDBJ whole genome shotgun (WGS) entry which is preliminary data.</text>
</comment>
<dbReference type="SUPFAM" id="SSF53137">
    <property type="entry name" value="Translational machinery components"/>
    <property type="match status" value="1"/>
</dbReference>
<dbReference type="PIRSF" id="PIRSF002131">
    <property type="entry name" value="Ribosomal_S11"/>
    <property type="match status" value="1"/>
</dbReference>
<keyword evidence="5 7" id="KW-0687">Ribonucleoprotein</keyword>
<evidence type="ECO:0000256" key="2">
    <source>
        <dbReference type="ARBA" id="ARBA00022730"/>
    </source>
</evidence>
<sequence length="124" mass="13319">MAIKKQKRIVEKGRVYITSTFNNTLVTITDQTGNSLSWGSSGGVGFKGTRKSTPFAATSAVDKAAKKAVLEYNLRTVDVFIKGPGAGRDAALRALKSAGLEITMIADVTPMPHNGVRPKKKRRV</sequence>
<dbReference type="InterPro" id="IPR036967">
    <property type="entry name" value="Ribosomal_uS11_sf"/>
</dbReference>
<proteinExistence type="inferred from homology"/>
<comment type="subunit">
    <text evidence="7">Part of the 30S ribosomal subunit. Interacts with proteins S7 and S18. Binds to IF-3.</text>
</comment>
<comment type="function">
    <text evidence="7">Located on the platform of the 30S subunit, it bridges several disparate RNA helices of the 16S rRNA. Forms part of the Shine-Dalgarno cleft in the 70S ribosome.</text>
</comment>
<keyword evidence="3 7" id="KW-0694">RNA-binding</keyword>